<gene>
    <name evidence="3" type="ORF">B0I08_103290</name>
</gene>
<dbReference type="InterPro" id="IPR003675">
    <property type="entry name" value="Rce1/LyrA-like_dom"/>
</dbReference>
<dbReference type="OrthoDB" id="4772204at2"/>
<feature type="transmembrane region" description="Helical" evidence="1">
    <location>
        <begin position="205"/>
        <end position="223"/>
    </location>
</feature>
<evidence type="ECO:0000313" key="4">
    <source>
        <dbReference type="Proteomes" id="UP000237983"/>
    </source>
</evidence>
<dbReference type="EMBL" id="PVTL01000003">
    <property type="protein sequence ID" value="PRY69084.1"/>
    <property type="molecule type" value="Genomic_DNA"/>
</dbReference>
<accession>A0A2T0VG99</accession>
<sequence length="278" mass="30037">MTASTTRVTAIPRVWWVGVTAAAAYVLLVAVVGNIVGDMAGDDEFLEFALSHFVPLPIAIALGLIFLHRARWGSRVWTETPTSRLIPRRRWPLMIPVLMVALPLAQVFDVPWTDRSVGLVLTVVLATALVGIGEELFFRGILLESIRAHHGELVTLLATSVLFGFAHVIGSVWAGVPAPAIAFQVTFLAMNGSLYYWVRRATGQLWVAMAVHALTDCILYLASGATRASETLAQQVDPADQPVLVVVQFLLIGAAVAGVVSAAREDHRTRRTARLAAS</sequence>
<keyword evidence="1" id="KW-0472">Membrane</keyword>
<feature type="transmembrane region" description="Helical" evidence="1">
    <location>
        <begin position="14"/>
        <end position="36"/>
    </location>
</feature>
<proteinExistence type="predicted"/>
<evidence type="ECO:0000256" key="1">
    <source>
        <dbReference type="SAM" id="Phobius"/>
    </source>
</evidence>
<organism evidence="3 4">
    <name type="scientific">Glaciihabitans tibetensis</name>
    <dbReference type="NCBI Taxonomy" id="1266600"/>
    <lineage>
        <taxon>Bacteria</taxon>
        <taxon>Bacillati</taxon>
        <taxon>Actinomycetota</taxon>
        <taxon>Actinomycetes</taxon>
        <taxon>Micrococcales</taxon>
        <taxon>Microbacteriaceae</taxon>
        <taxon>Glaciihabitans</taxon>
    </lineage>
</organism>
<dbReference type="AlphaFoldDB" id="A0A2T0VG99"/>
<dbReference type="GO" id="GO:0080120">
    <property type="term" value="P:CAAX-box protein maturation"/>
    <property type="evidence" value="ECO:0007669"/>
    <property type="project" value="UniProtKB-ARBA"/>
</dbReference>
<feature type="transmembrane region" description="Helical" evidence="1">
    <location>
        <begin position="180"/>
        <end position="198"/>
    </location>
</feature>
<feature type="transmembrane region" description="Helical" evidence="1">
    <location>
        <begin position="153"/>
        <end position="174"/>
    </location>
</feature>
<feature type="transmembrane region" description="Helical" evidence="1">
    <location>
        <begin position="120"/>
        <end position="141"/>
    </location>
</feature>
<comment type="caution">
    <text evidence="3">The sequence shown here is derived from an EMBL/GenBank/DDBJ whole genome shotgun (WGS) entry which is preliminary data.</text>
</comment>
<keyword evidence="1" id="KW-0812">Transmembrane</keyword>
<name>A0A2T0VG99_9MICO</name>
<feature type="transmembrane region" description="Helical" evidence="1">
    <location>
        <begin position="91"/>
        <end position="108"/>
    </location>
</feature>
<dbReference type="RefSeq" id="WP_106211352.1">
    <property type="nucleotide sequence ID" value="NZ_PVTL01000003.1"/>
</dbReference>
<feature type="domain" description="CAAX prenyl protease 2/Lysostaphin resistance protein A-like" evidence="2">
    <location>
        <begin position="118"/>
        <end position="217"/>
    </location>
</feature>
<keyword evidence="4" id="KW-1185">Reference proteome</keyword>
<reference evidence="3 4" key="1">
    <citation type="submission" date="2018-03" db="EMBL/GenBank/DDBJ databases">
        <title>Genomic Encyclopedia of Type Strains, Phase III (KMG-III): the genomes of soil and plant-associated and newly described type strains.</title>
        <authorList>
            <person name="Whitman W."/>
        </authorList>
    </citation>
    <scope>NUCLEOTIDE SEQUENCE [LARGE SCALE GENOMIC DNA]</scope>
    <source>
        <strain evidence="3 4">CGMCC 1.12484</strain>
    </source>
</reference>
<evidence type="ECO:0000259" key="2">
    <source>
        <dbReference type="Pfam" id="PF02517"/>
    </source>
</evidence>
<evidence type="ECO:0000313" key="3">
    <source>
        <dbReference type="EMBL" id="PRY69084.1"/>
    </source>
</evidence>
<feature type="transmembrane region" description="Helical" evidence="1">
    <location>
        <begin position="243"/>
        <end position="263"/>
    </location>
</feature>
<keyword evidence="1" id="KW-1133">Transmembrane helix</keyword>
<protein>
    <recommendedName>
        <fullName evidence="2">CAAX prenyl protease 2/Lysostaphin resistance protein A-like domain-containing protein</fullName>
    </recommendedName>
</protein>
<feature type="transmembrane region" description="Helical" evidence="1">
    <location>
        <begin position="48"/>
        <end position="70"/>
    </location>
</feature>
<dbReference type="Proteomes" id="UP000237983">
    <property type="component" value="Unassembled WGS sequence"/>
</dbReference>
<dbReference type="GO" id="GO:0004175">
    <property type="term" value="F:endopeptidase activity"/>
    <property type="evidence" value="ECO:0007669"/>
    <property type="project" value="UniProtKB-ARBA"/>
</dbReference>
<dbReference type="Pfam" id="PF02517">
    <property type="entry name" value="Rce1-like"/>
    <property type="match status" value="1"/>
</dbReference>